<evidence type="ECO:0000256" key="2">
    <source>
        <dbReference type="RuleBase" id="RU003875"/>
    </source>
</evidence>
<comment type="similarity">
    <text evidence="1 2">Belongs to the Dps family.</text>
</comment>
<accession>D1AAC7</accession>
<dbReference type="PIRSF" id="PIRSF005900">
    <property type="entry name" value="Dps"/>
    <property type="match status" value="1"/>
</dbReference>
<gene>
    <name evidence="4" type="ordered locus">Tcur_3302</name>
</gene>
<dbReference type="GO" id="GO:0016722">
    <property type="term" value="F:oxidoreductase activity, acting on metal ions"/>
    <property type="evidence" value="ECO:0007669"/>
    <property type="project" value="InterPro"/>
</dbReference>
<evidence type="ECO:0000256" key="1">
    <source>
        <dbReference type="ARBA" id="ARBA00009497"/>
    </source>
</evidence>
<name>D1AAC7_THECD</name>
<dbReference type="eggNOG" id="COG0783">
    <property type="taxonomic scope" value="Bacteria"/>
</dbReference>
<dbReference type="STRING" id="471852.Tcur_3302"/>
<evidence type="ECO:0000259" key="3">
    <source>
        <dbReference type="Pfam" id="PF00210"/>
    </source>
</evidence>
<dbReference type="OrthoDB" id="9797687at2"/>
<sequence>MATVMSPLRDETARRTTGEALQGALVDLLDLSLVAKQYHWNLTGPRFRSVHLQLDDVVSLARKAADRVAERAVAVGVNPDGRVRTVADTTKIRQPDGGYESDDKVVASMTDILAQIIARFRERIEATGRTDLVTQDMLIGITADLEKQHWMFEVQTQ</sequence>
<dbReference type="HOGENOM" id="CLU_098183_1_3_11"/>
<evidence type="ECO:0000313" key="5">
    <source>
        <dbReference type="Proteomes" id="UP000001918"/>
    </source>
</evidence>
<protein>
    <submittedName>
        <fullName evidence="4">Ferritin Dps family protein</fullName>
    </submittedName>
</protein>
<dbReference type="RefSeq" id="WP_012853624.1">
    <property type="nucleotide sequence ID" value="NC_013510.1"/>
</dbReference>
<dbReference type="PANTHER" id="PTHR42932:SF2">
    <property type="entry name" value="DNA PROTECTION DURING STARVATION PROTEIN 1"/>
    <property type="match status" value="1"/>
</dbReference>
<dbReference type="InterPro" id="IPR023188">
    <property type="entry name" value="DPS_DNA-bd_CS"/>
</dbReference>
<dbReference type="Gene3D" id="1.20.1260.10">
    <property type="match status" value="1"/>
</dbReference>
<dbReference type="InterPro" id="IPR012347">
    <property type="entry name" value="Ferritin-like"/>
</dbReference>
<dbReference type="Pfam" id="PF00210">
    <property type="entry name" value="Ferritin"/>
    <property type="match status" value="1"/>
</dbReference>
<dbReference type="CDD" id="cd01043">
    <property type="entry name" value="DPS"/>
    <property type="match status" value="1"/>
</dbReference>
<proteinExistence type="inferred from homology"/>
<dbReference type="AlphaFoldDB" id="D1AAC7"/>
<dbReference type="PANTHER" id="PTHR42932">
    <property type="entry name" value="GENERAL STRESS PROTEIN 20U"/>
    <property type="match status" value="1"/>
</dbReference>
<dbReference type="PROSITE" id="PS00818">
    <property type="entry name" value="DPS_1"/>
    <property type="match status" value="1"/>
</dbReference>
<dbReference type="InterPro" id="IPR009078">
    <property type="entry name" value="Ferritin-like_SF"/>
</dbReference>
<keyword evidence="5" id="KW-1185">Reference proteome</keyword>
<dbReference type="Proteomes" id="UP000001918">
    <property type="component" value="Chromosome"/>
</dbReference>
<dbReference type="GO" id="GO:0008199">
    <property type="term" value="F:ferric iron binding"/>
    <property type="evidence" value="ECO:0007669"/>
    <property type="project" value="InterPro"/>
</dbReference>
<dbReference type="InterPro" id="IPR002177">
    <property type="entry name" value="DPS_DNA-bd"/>
</dbReference>
<evidence type="ECO:0000313" key="4">
    <source>
        <dbReference type="EMBL" id="ACY98840.1"/>
    </source>
</evidence>
<organism evidence="4 5">
    <name type="scientific">Thermomonospora curvata (strain ATCC 19995 / DSM 43183 / JCM 3096 / KCTC 9072 / NBRC 15933 / NCIMB 10081 / Henssen B9)</name>
    <dbReference type="NCBI Taxonomy" id="471852"/>
    <lineage>
        <taxon>Bacteria</taxon>
        <taxon>Bacillati</taxon>
        <taxon>Actinomycetota</taxon>
        <taxon>Actinomycetes</taxon>
        <taxon>Streptosporangiales</taxon>
        <taxon>Thermomonosporaceae</taxon>
        <taxon>Thermomonospora</taxon>
    </lineage>
</organism>
<feature type="domain" description="Ferritin/DPS" evidence="3">
    <location>
        <begin position="19"/>
        <end position="155"/>
    </location>
</feature>
<reference evidence="4 5" key="1">
    <citation type="journal article" date="2011" name="Stand. Genomic Sci.">
        <title>Complete genome sequence of Thermomonospora curvata type strain (B9).</title>
        <authorList>
            <person name="Chertkov O."/>
            <person name="Sikorski J."/>
            <person name="Nolan M."/>
            <person name="Lapidus A."/>
            <person name="Lucas S."/>
            <person name="Del Rio T.G."/>
            <person name="Tice H."/>
            <person name="Cheng J.F."/>
            <person name="Goodwin L."/>
            <person name="Pitluck S."/>
            <person name="Liolios K."/>
            <person name="Ivanova N."/>
            <person name="Mavromatis K."/>
            <person name="Mikhailova N."/>
            <person name="Ovchinnikova G."/>
            <person name="Pati A."/>
            <person name="Chen A."/>
            <person name="Palaniappan K."/>
            <person name="Djao O.D."/>
            <person name="Land M."/>
            <person name="Hauser L."/>
            <person name="Chang Y.J."/>
            <person name="Jeffries C.D."/>
            <person name="Brettin T."/>
            <person name="Han C."/>
            <person name="Detter J.C."/>
            <person name="Rohde M."/>
            <person name="Goker M."/>
            <person name="Woyke T."/>
            <person name="Bristow J."/>
            <person name="Eisen J.A."/>
            <person name="Markowitz V."/>
            <person name="Hugenholtz P."/>
            <person name="Klenk H.P."/>
            <person name="Kyrpides N.C."/>
        </authorList>
    </citation>
    <scope>NUCLEOTIDE SEQUENCE [LARGE SCALE GENOMIC DNA]</scope>
    <source>
        <strain evidence="5">ATCC 19995 / DSM 43183 / JCM 3096 / KCTC 9072 / NBRC 15933 / NCIMB 10081 / Henssen B9</strain>
    </source>
</reference>
<dbReference type="PRINTS" id="PR01346">
    <property type="entry name" value="HELNAPAPROT"/>
</dbReference>
<dbReference type="SUPFAM" id="SSF47240">
    <property type="entry name" value="Ferritin-like"/>
    <property type="match status" value="1"/>
</dbReference>
<dbReference type="EMBL" id="CP001738">
    <property type="protein sequence ID" value="ACY98840.1"/>
    <property type="molecule type" value="Genomic_DNA"/>
</dbReference>
<dbReference type="KEGG" id="tcu:Tcur_3302"/>
<dbReference type="InterPro" id="IPR008331">
    <property type="entry name" value="Ferritin_DPS_dom"/>
</dbReference>